<dbReference type="InterPro" id="IPR000014">
    <property type="entry name" value="PAS"/>
</dbReference>
<dbReference type="Gene3D" id="3.30.450.20">
    <property type="entry name" value="PAS domain"/>
    <property type="match status" value="1"/>
</dbReference>
<dbReference type="PROSITE" id="PS50112">
    <property type="entry name" value="PAS"/>
    <property type="match status" value="1"/>
</dbReference>
<keyword evidence="4" id="KW-1185">Reference proteome</keyword>
<feature type="compositionally biased region" description="Polar residues" evidence="1">
    <location>
        <begin position="291"/>
        <end position="307"/>
    </location>
</feature>
<protein>
    <recommendedName>
        <fullName evidence="2">PAS domain-containing protein</fullName>
    </recommendedName>
</protein>
<evidence type="ECO:0000256" key="1">
    <source>
        <dbReference type="SAM" id="MobiDB-lite"/>
    </source>
</evidence>
<dbReference type="Proteomes" id="UP000193411">
    <property type="component" value="Unassembled WGS sequence"/>
</dbReference>
<evidence type="ECO:0000259" key="2">
    <source>
        <dbReference type="PROSITE" id="PS50112"/>
    </source>
</evidence>
<accession>A0A1Y2HWM3</accession>
<organism evidence="3 4">
    <name type="scientific">Catenaria anguillulae PL171</name>
    <dbReference type="NCBI Taxonomy" id="765915"/>
    <lineage>
        <taxon>Eukaryota</taxon>
        <taxon>Fungi</taxon>
        <taxon>Fungi incertae sedis</taxon>
        <taxon>Blastocladiomycota</taxon>
        <taxon>Blastocladiomycetes</taxon>
        <taxon>Blastocladiales</taxon>
        <taxon>Catenariaceae</taxon>
        <taxon>Catenaria</taxon>
    </lineage>
</organism>
<gene>
    <name evidence="3" type="ORF">BCR44DRAFT_242553</name>
</gene>
<proteinExistence type="predicted"/>
<dbReference type="EMBL" id="MCFL01000009">
    <property type="protein sequence ID" value="ORZ38151.1"/>
    <property type="molecule type" value="Genomic_DNA"/>
</dbReference>
<feature type="domain" description="PAS" evidence="2">
    <location>
        <begin position="1"/>
        <end position="46"/>
    </location>
</feature>
<reference evidence="3 4" key="1">
    <citation type="submission" date="2016-07" db="EMBL/GenBank/DDBJ databases">
        <title>Pervasive Adenine N6-methylation of Active Genes in Fungi.</title>
        <authorList>
            <consortium name="DOE Joint Genome Institute"/>
            <person name="Mondo S.J."/>
            <person name="Dannebaum R.O."/>
            <person name="Kuo R.C."/>
            <person name="Labutti K."/>
            <person name="Haridas S."/>
            <person name="Kuo A."/>
            <person name="Salamov A."/>
            <person name="Ahrendt S.R."/>
            <person name="Lipzen A."/>
            <person name="Sullivan W."/>
            <person name="Andreopoulos W.B."/>
            <person name="Clum A."/>
            <person name="Lindquist E."/>
            <person name="Daum C."/>
            <person name="Ramamoorthy G.K."/>
            <person name="Gryganskyi A."/>
            <person name="Culley D."/>
            <person name="Magnuson J.K."/>
            <person name="James T.Y."/>
            <person name="O'Malley M.A."/>
            <person name="Stajich J.E."/>
            <person name="Spatafora J.W."/>
            <person name="Visel A."/>
            <person name="Grigoriev I.V."/>
        </authorList>
    </citation>
    <scope>NUCLEOTIDE SEQUENCE [LARGE SCALE GENOMIC DNA]</scope>
    <source>
        <strain evidence="3 4">PL171</strain>
    </source>
</reference>
<dbReference type="SUPFAM" id="SSF55785">
    <property type="entry name" value="PYP-like sensor domain (PAS domain)"/>
    <property type="match status" value="1"/>
</dbReference>
<feature type="compositionally biased region" description="Polar residues" evidence="1">
    <location>
        <begin position="204"/>
        <end position="221"/>
    </location>
</feature>
<name>A0A1Y2HWM3_9FUNG</name>
<evidence type="ECO:0000313" key="4">
    <source>
        <dbReference type="Proteomes" id="UP000193411"/>
    </source>
</evidence>
<dbReference type="InterPro" id="IPR035965">
    <property type="entry name" value="PAS-like_dom_sf"/>
</dbReference>
<sequence length="562" mass="60036">MECLIMLSWRGDLVRANDAIVGLFGYSMDNILGQKLSKLLVDFSPDKHLGGTISGGSAAAMNAGDVSFMMRLSLTGKHRDGSTFPVWFDVIRTVQNDEYFYVGRIAYSGAVEKLTPAELEKVMEQVPNLGISSNSIVFSQVELHSQAGPRVTHMSHSDSDAGGDSNCAVTAPRKGPELVVSNAEDSVSTGPDAGPSSAVVDSGGQKQQGIKSMRFSPSVQSRIGLGVGVSKSEKEHGVESSGDSDIKPTRVRAQVRATAEMLEEEPSATSASHLSPPASTPVPSMLGLISGTLTRTVPSIGRQSQRPSVIASEPGGDGSSSEYESVSSARVSRELRMILTWKSARANPLHRSVENRLKLGLLLLLASTISIMVVLMHIRHGSEPMLALTSDMELTALFGEIALNAEIMHFCRVGAGATSSQPSSSWSESICLLNYSGALRSLSSILSDTAKTMYILARSQPALASVAQRDWTLDQFVSPDPMVATKVTLPDFWQLAARISAASNATSYLVGDPSSDRSWQFLVANKPVITEAASVLSDNVISTIASEWWHHVIVMMALVQGR</sequence>
<dbReference type="AlphaFoldDB" id="A0A1Y2HWM3"/>
<evidence type="ECO:0000313" key="3">
    <source>
        <dbReference type="EMBL" id="ORZ38151.1"/>
    </source>
</evidence>
<comment type="caution">
    <text evidence="3">The sequence shown here is derived from an EMBL/GenBank/DDBJ whole genome shotgun (WGS) entry which is preliminary data.</text>
</comment>
<feature type="region of interest" description="Disordered" evidence="1">
    <location>
        <begin position="148"/>
        <end position="325"/>
    </location>
</feature>
<feature type="compositionally biased region" description="Basic and acidic residues" evidence="1">
    <location>
        <begin position="231"/>
        <end position="248"/>
    </location>
</feature>